<feature type="DNA-binding region" description="OmpR/PhoB-type" evidence="7">
    <location>
        <begin position="136"/>
        <end position="237"/>
    </location>
</feature>
<dbReference type="SMART" id="SM00448">
    <property type="entry name" value="REC"/>
    <property type="match status" value="1"/>
</dbReference>
<dbReference type="PANTHER" id="PTHR48111">
    <property type="entry name" value="REGULATOR OF RPOS"/>
    <property type="match status" value="1"/>
</dbReference>
<name>A0A2N5XUC6_9HYPH</name>
<feature type="domain" description="OmpR/PhoB-type" evidence="9">
    <location>
        <begin position="136"/>
        <end position="237"/>
    </location>
</feature>
<evidence type="ECO:0000259" key="9">
    <source>
        <dbReference type="PROSITE" id="PS51755"/>
    </source>
</evidence>
<evidence type="ECO:0000313" key="11">
    <source>
        <dbReference type="Proteomes" id="UP000234881"/>
    </source>
</evidence>
<dbReference type="GO" id="GO:0005829">
    <property type="term" value="C:cytosol"/>
    <property type="evidence" value="ECO:0007669"/>
    <property type="project" value="TreeGrafter"/>
</dbReference>
<dbReference type="Gene3D" id="3.40.50.2300">
    <property type="match status" value="1"/>
</dbReference>
<evidence type="ECO:0000256" key="7">
    <source>
        <dbReference type="PROSITE-ProRule" id="PRU01091"/>
    </source>
</evidence>
<dbReference type="RefSeq" id="WP_101532833.1">
    <property type="nucleotide sequence ID" value="NZ_JBFHIU010000008.1"/>
</dbReference>
<organism evidence="10 11">
    <name type="scientific">Cohaesibacter celericrescens</name>
    <dbReference type="NCBI Taxonomy" id="2067669"/>
    <lineage>
        <taxon>Bacteria</taxon>
        <taxon>Pseudomonadati</taxon>
        <taxon>Pseudomonadota</taxon>
        <taxon>Alphaproteobacteria</taxon>
        <taxon>Hyphomicrobiales</taxon>
        <taxon>Cohaesibacteraceae</taxon>
    </lineage>
</organism>
<dbReference type="AlphaFoldDB" id="A0A2N5XUC6"/>
<dbReference type="Gene3D" id="6.10.250.690">
    <property type="match status" value="1"/>
</dbReference>
<dbReference type="FunFam" id="3.40.50.2300:FF:000001">
    <property type="entry name" value="DNA-binding response regulator PhoB"/>
    <property type="match status" value="1"/>
</dbReference>
<dbReference type="InterPro" id="IPR011006">
    <property type="entry name" value="CheY-like_superfamily"/>
</dbReference>
<dbReference type="PROSITE" id="PS51755">
    <property type="entry name" value="OMPR_PHOB"/>
    <property type="match status" value="1"/>
</dbReference>
<feature type="domain" description="Response regulatory" evidence="8">
    <location>
        <begin position="9"/>
        <end position="122"/>
    </location>
</feature>
<dbReference type="CDD" id="cd00383">
    <property type="entry name" value="trans_reg_C"/>
    <property type="match status" value="1"/>
</dbReference>
<dbReference type="Proteomes" id="UP000234881">
    <property type="component" value="Unassembled WGS sequence"/>
</dbReference>
<keyword evidence="4 7" id="KW-0238">DNA-binding</keyword>
<dbReference type="SUPFAM" id="SSF46894">
    <property type="entry name" value="C-terminal effector domain of the bipartite response regulators"/>
    <property type="match status" value="1"/>
</dbReference>
<dbReference type="PANTHER" id="PTHR48111:SF4">
    <property type="entry name" value="DNA-BINDING DUAL TRANSCRIPTIONAL REGULATOR OMPR"/>
    <property type="match status" value="1"/>
</dbReference>
<evidence type="ECO:0000259" key="8">
    <source>
        <dbReference type="PROSITE" id="PS50110"/>
    </source>
</evidence>
<gene>
    <name evidence="10" type="ORF">C0081_05595</name>
</gene>
<dbReference type="EMBL" id="PKUQ01000010">
    <property type="protein sequence ID" value="PLW78122.1"/>
    <property type="molecule type" value="Genomic_DNA"/>
</dbReference>
<dbReference type="Gene3D" id="1.10.10.10">
    <property type="entry name" value="Winged helix-like DNA-binding domain superfamily/Winged helix DNA-binding domain"/>
    <property type="match status" value="1"/>
</dbReference>
<reference evidence="10 11" key="1">
    <citation type="submission" date="2018-01" db="EMBL/GenBank/DDBJ databases">
        <title>The draft genome sequence of Cohaesibacter sp. H1304.</title>
        <authorList>
            <person name="Wang N.-N."/>
            <person name="Du Z.-J."/>
        </authorList>
    </citation>
    <scope>NUCLEOTIDE SEQUENCE [LARGE SCALE GENOMIC DNA]</scope>
    <source>
        <strain evidence="10 11">H1304</strain>
    </source>
</reference>
<keyword evidence="11" id="KW-1185">Reference proteome</keyword>
<evidence type="ECO:0000256" key="2">
    <source>
        <dbReference type="ARBA" id="ARBA00023012"/>
    </source>
</evidence>
<dbReference type="InterPro" id="IPR036388">
    <property type="entry name" value="WH-like_DNA-bd_sf"/>
</dbReference>
<dbReference type="InterPro" id="IPR001867">
    <property type="entry name" value="OmpR/PhoB-type_DNA-bd"/>
</dbReference>
<proteinExistence type="predicted"/>
<dbReference type="InterPro" id="IPR039420">
    <property type="entry name" value="WalR-like"/>
</dbReference>
<keyword evidence="3" id="KW-0805">Transcription regulation</keyword>
<evidence type="ECO:0000256" key="1">
    <source>
        <dbReference type="ARBA" id="ARBA00022553"/>
    </source>
</evidence>
<dbReference type="GO" id="GO:0000156">
    <property type="term" value="F:phosphorelay response regulator activity"/>
    <property type="evidence" value="ECO:0007669"/>
    <property type="project" value="TreeGrafter"/>
</dbReference>
<dbReference type="InterPro" id="IPR001789">
    <property type="entry name" value="Sig_transdc_resp-reg_receiver"/>
</dbReference>
<dbReference type="OrthoDB" id="9801602at2"/>
<accession>A0A2N5XUC6</accession>
<keyword evidence="2" id="KW-0902">Two-component regulatory system</keyword>
<dbReference type="GO" id="GO:0032993">
    <property type="term" value="C:protein-DNA complex"/>
    <property type="evidence" value="ECO:0007669"/>
    <property type="project" value="TreeGrafter"/>
</dbReference>
<evidence type="ECO:0000313" key="10">
    <source>
        <dbReference type="EMBL" id="PLW78122.1"/>
    </source>
</evidence>
<dbReference type="InterPro" id="IPR016032">
    <property type="entry name" value="Sig_transdc_resp-reg_C-effctor"/>
</dbReference>
<keyword evidence="1 6" id="KW-0597">Phosphoprotein</keyword>
<feature type="modified residue" description="4-aspartylphosphate" evidence="6">
    <location>
        <position position="58"/>
    </location>
</feature>
<sequence length="240" mass="27297">MTEYNDGWHIMIVEDEPSLAIIIQDYLKQAGMTADILHEGAHAVEAILERAPDLVILDVMLPGKDGLSICREVRAKSDVPIILETARVEELDRLLGLELGADDYVCKPFSPRELVARVKAILRRQEKLMLLSQQKSADFELDDSPLKLDEDRWAVTYQGQELPLTRREFQLLATLHKRPGRVFSRTQLVELTFPDDTDVFDRVIDTHVKNIRTKLRKVAPSAEIIRSVYGVGYAYEEAEA</sequence>
<dbReference type="SMART" id="SM00862">
    <property type="entry name" value="Trans_reg_C"/>
    <property type="match status" value="1"/>
</dbReference>
<evidence type="ECO:0000256" key="4">
    <source>
        <dbReference type="ARBA" id="ARBA00023125"/>
    </source>
</evidence>
<dbReference type="PROSITE" id="PS50110">
    <property type="entry name" value="RESPONSE_REGULATORY"/>
    <property type="match status" value="1"/>
</dbReference>
<keyword evidence="5" id="KW-0804">Transcription</keyword>
<dbReference type="GO" id="GO:0000976">
    <property type="term" value="F:transcription cis-regulatory region binding"/>
    <property type="evidence" value="ECO:0007669"/>
    <property type="project" value="TreeGrafter"/>
</dbReference>
<comment type="caution">
    <text evidence="10">The sequence shown here is derived from an EMBL/GenBank/DDBJ whole genome shotgun (WGS) entry which is preliminary data.</text>
</comment>
<protein>
    <submittedName>
        <fullName evidence="10">Two-component system response regulator BaeR</fullName>
    </submittedName>
</protein>
<dbReference type="Pfam" id="PF00072">
    <property type="entry name" value="Response_reg"/>
    <property type="match status" value="1"/>
</dbReference>
<evidence type="ECO:0000256" key="6">
    <source>
        <dbReference type="PROSITE-ProRule" id="PRU00169"/>
    </source>
</evidence>
<dbReference type="GO" id="GO:0006355">
    <property type="term" value="P:regulation of DNA-templated transcription"/>
    <property type="evidence" value="ECO:0007669"/>
    <property type="project" value="InterPro"/>
</dbReference>
<dbReference type="Pfam" id="PF00486">
    <property type="entry name" value="Trans_reg_C"/>
    <property type="match status" value="1"/>
</dbReference>
<evidence type="ECO:0000256" key="3">
    <source>
        <dbReference type="ARBA" id="ARBA00023015"/>
    </source>
</evidence>
<dbReference type="SUPFAM" id="SSF52172">
    <property type="entry name" value="CheY-like"/>
    <property type="match status" value="1"/>
</dbReference>
<evidence type="ECO:0000256" key="5">
    <source>
        <dbReference type="ARBA" id="ARBA00023163"/>
    </source>
</evidence>